<accession>A0AC60NS13</accession>
<organism evidence="1 2">
    <name type="scientific">Ixodes persulcatus</name>
    <name type="common">Taiga tick</name>
    <dbReference type="NCBI Taxonomy" id="34615"/>
    <lineage>
        <taxon>Eukaryota</taxon>
        <taxon>Metazoa</taxon>
        <taxon>Ecdysozoa</taxon>
        <taxon>Arthropoda</taxon>
        <taxon>Chelicerata</taxon>
        <taxon>Arachnida</taxon>
        <taxon>Acari</taxon>
        <taxon>Parasitiformes</taxon>
        <taxon>Ixodida</taxon>
        <taxon>Ixodoidea</taxon>
        <taxon>Ixodidae</taxon>
        <taxon>Ixodinae</taxon>
        <taxon>Ixodes</taxon>
    </lineage>
</organism>
<evidence type="ECO:0000313" key="1">
    <source>
        <dbReference type="EMBL" id="KAG0409897.1"/>
    </source>
</evidence>
<comment type="caution">
    <text evidence="1">The sequence shown here is derived from an EMBL/GenBank/DDBJ whole genome shotgun (WGS) entry which is preliminary data.</text>
</comment>
<name>A0AC60NS13_IXOPE</name>
<reference evidence="1 2" key="1">
    <citation type="journal article" date="2020" name="Cell">
        <title>Large-Scale Comparative Analyses of Tick Genomes Elucidate Their Genetic Diversity and Vector Capacities.</title>
        <authorList>
            <consortium name="Tick Genome and Microbiome Consortium (TIGMIC)"/>
            <person name="Jia N."/>
            <person name="Wang J."/>
            <person name="Shi W."/>
            <person name="Du L."/>
            <person name="Sun Y."/>
            <person name="Zhan W."/>
            <person name="Jiang J.F."/>
            <person name="Wang Q."/>
            <person name="Zhang B."/>
            <person name="Ji P."/>
            <person name="Bell-Sakyi L."/>
            <person name="Cui X.M."/>
            <person name="Yuan T.T."/>
            <person name="Jiang B.G."/>
            <person name="Yang W.F."/>
            <person name="Lam T.T."/>
            <person name="Chang Q.C."/>
            <person name="Ding S.J."/>
            <person name="Wang X.J."/>
            <person name="Zhu J.G."/>
            <person name="Ruan X.D."/>
            <person name="Zhao L."/>
            <person name="Wei J.T."/>
            <person name="Ye R.Z."/>
            <person name="Que T.C."/>
            <person name="Du C.H."/>
            <person name="Zhou Y.H."/>
            <person name="Cheng J.X."/>
            <person name="Dai P.F."/>
            <person name="Guo W.B."/>
            <person name="Han X.H."/>
            <person name="Huang E.J."/>
            <person name="Li L.F."/>
            <person name="Wei W."/>
            <person name="Gao Y.C."/>
            <person name="Liu J.Z."/>
            <person name="Shao H.Z."/>
            <person name="Wang X."/>
            <person name="Wang C.C."/>
            <person name="Yang T.C."/>
            <person name="Huo Q.B."/>
            <person name="Li W."/>
            <person name="Chen H.Y."/>
            <person name="Chen S.E."/>
            <person name="Zhou L.G."/>
            <person name="Ni X.B."/>
            <person name="Tian J.H."/>
            <person name="Sheng Y."/>
            <person name="Liu T."/>
            <person name="Pan Y.S."/>
            <person name="Xia L.Y."/>
            <person name="Li J."/>
            <person name="Zhao F."/>
            <person name="Cao W.C."/>
        </authorList>
    </citation>
    <scope>NUCLEOTIDE SEQUENCE [LARGE SCALE GENOMIC DNA]</scope>
    <source>
        <strain evidence="1">Iper-2018</strain>
    </source>
</reference>
<keyword evidence="2" id="KW-1185">Reference proteome</keyword>
<evidence type="ECO:0000313" key="2">
    <source>
        <dbReference type="Proteomes" id="UP000805193"/>
    </source>
</evidence>
<dbReference type="EMBL" id="JABSTQ010011580">
    <property type="protein sequence ID" value="KAG0409897.1"/>
    <property type="molecule type" value="Genomic_DNA"/>
</dbReference>
<gene>
    <name evidence="1" type="ORF">HPB47_012990</name>
</gene>
<sequence length="740" mass="81945">MAVAGHLPSLGRDPVADKEVGVLIGSDVYWKVATGPIRRLTGPVVASTRSPYEKQLQQLLNNGSVPTTPSVPTDEFYATEEEDPQVIPEDNSDDEDGGTLLKKGPTTFFPHPQQQPSSGRFTCPYDAAFQSGNTWRGHGGPQCGYHAAVGKQRRMYIAVKVLLVKFVRNCVFELQRLTEGFPSTHCPSHDNPVECIRVLRDNDVISVVWGERDSEKISSAPKCVVRKGGVKRHLEDLLPPKEKKPKVADSIEPTVNLNPAVFVSLKFSVEPKVNHKRSEHESHWDEMEADGAQRKEAEDRGPGEADDELQGGAENEGQSDANEDEAFAPDDCSTPVLQKMLMDKSEQPPPFLEKSLKVCKLELPGLERALKAGRGGADFTVVPSPPRMTPRAVTKQDTPLSSTTAEPETKSEPHSTARSYAVFPKLNTPSKVREAIAFKVGDVVIVEDDNTPRLLRKLGWTRGKCGQDVEWRTRRTDQTANLDDDVPMTRCGRLPLGLGAAAWAADFPPASLMTVPRSRNPPGNDAQRWRETRTLARDSAGHKRWRGERGQDVELWTRLANRTATLHDDVPMTRCGRPPLGLAAAAVAADFPPASADDQSPIPKHPKLNPGETQEHLCLPFRRHCSSPSKFGMLRLSVYAAKHHQSFAPINIIHNVEMRYDPHFIQEVAASGRRRFLLNRAYGSCHGLSKALTSISSKTSIIKSKQATQELHRASPNELWEAVQREWNDLRDNDDLVLHL</sequence>
<protein>
    <submittedName>
        <fullName evidence="1">Uncharacterized protein</fullName>
    </submittedName>
</protein>
<dbReference type="Proteomes" id="UP000805193">
    <property type="component" value="Unassembled WGS sequence"/>
</dbReference>
<proteinExistence type="predicted"/>